<evidence type="ECO:0000256" key="1">
    <source>
        <dbReference type="SAM" id="MobiDB-lite"/>
    </source>
</evidence>
<feature type="region of interest" description="Disordered" evidence="1">
    <location>
        <begin position="1"/>
        <end position="20"/>
    </location>
</feature>
<gene>
    <name evidence="2" type="ORF">GCM10022281_14440</name>
</gene>
<protein>
    <submittedName>
        <fullName evidence="2">Uncharacterized protein</fullName>
    </submittedName>
</protein>
<comment type="caution">
    <text evidence="2">The sequence shown here is derived from an EMBL/GenBank/DDBJ whole genome shotgun (WGS) entry which is preliminary data.</text>
</comment>
<organism evidence="2 3">
    <name type="scientific">Sphingomonas rosea</name>
    <dbReference type="NCBI Taxonomy" id="335605"/>
    <lineage>
        <taxon>Bacteria</taxon>
        <taxon>Pseudomonadati</taxon>
        <taxon>Pseudomonadota</taxon>
        <taxon>Alphaproteobacteria</taxon>
        <taxon>Sphingomonadales</taxon>
        <taxon>Sphingomonadaceae</taxon>
        <taxon>Sphingomonas</taxon>
    </lineage>
</organism>
<evidence type="ECO:0000313" key="2">
    <source>
        <dbReference type="EMBL" id="GAA4035227.1"/>
    </source>
</evidence>
<reference evidence="3" key="1">
    <citation type="journal article" date="2019" name="Int. J. Syst. Evol. Microbiol.">
        <title>The Global Catalogue of Microorganisms (GCM) 10K type strain sequencing project: providing services to taxonomists for standard genome sequencing and annotation.</title>
        <authorList>
            <consortium name="The Broad Institute Genomics Platform"/>
            <consortium name="The Broad Institute Genome Sequencing Center for Infectious Disease"/>
            <person name="Wu L."/>
            <person name="Ma J."/>
        </authorList>
    </citation>
    <scope>NUCLEOTIDE SEQUENCE [LARGE SCALE GENOMIC DNA]</scope>
    <source>
        <strain evidence="3">JCM 17564</strain>
    </source>
</reference>
<feature type="region of interest" description="Disordered" evidence="1">
    <location>
        <begin position="71"/>
        <end position="119"/>
    </location>
</feature>
<proteinExistence type="predicted"/>
<dbReference type="Proteomes" id="UP001424459">
    <property type="component" value="Unassembled WGS sequence"/>
</dbReference>
<dbReference type="EMBL" id="BAABBR010000001">
    <property type="protein sequence ID" value="GAA4035227.1"/>
    <property type="molecule type" value="Genomic_DNA"/>
</dbReference>
<name>A0ABP7U3B7_9SPHN</name>
<accession>A0ABP7U3B7</accession>
<sequence length="119" mass="13694">MARWEDEGPAQGAAHGNLFGKAEHEAAEAFYRHRDGGHDEAYARYRSNHLAELDRDYDEWRREREAQFHGDFEDWRSRRRQQASNQPGDKEAVSSDLAADELAGSDGGVTPPRARRQRR</sequence>
<dbReference type="RefSeq" id="WP_344696359.1">
    <property type="nucleotide sequence ID" value="NZ_BAABBR010000001.1"/>
</dbReference>
<keyword evidence="3" id="KW-1185">Reference proteome</keyword>
<evidence type="ECO:0000313" key="3">
    <source>
        <dbReference type="Proteomes" id="UP001424459"/>
    </source>
</evidence>